<protein>
    <recommendedName>
        <fullName evidence="4">Cytochrome P450</fullName>
    </recommendedName>
</protein>
<evidence type="ECO:0000313" key="3">
    <source>
        <dbReference type="Proteomes" id="UP001437256"/>
    </source>
</evidence>
<feature type="transmembrane region" description="Helical" evidence="1">
    <location>
        <begin position="139"/>
        <end position="159"/>
    </location>
</feature>
<proteinExistence type="predicted"/>
<sequence>MLEMINERREAEKEEHYNLFSSLLDANDLPSNNSDIPLTERKLMMGNISIFLLTRHETTAHTLAFTFVLLAFYQEEQDILYQHIKSSIPGDRILTYEKMPLFTQSMALILSPSAFAPLLMRTKGETLMLVRMTTMEVPLAGYVLPAGSFLLPLVLLSNLSDEVVPAYSTGPSMRSLR</sequence>
<dbReference type="SUPFAM" id="SSF48264">
    <property type="entry name" value="Cytochrome P450"/>
    <property type="match status" value="1"/>
</dbReference>
<name>A0ABR2Z7V0_9AGAR</name>
<dbReference type="EMBL" id="JBBXMP010000587">
    <property type="protein sequence ID" value="KAL0057322.1"/>
    <property type="molecule type" value="Genomic_DNA"/>
</dbReference>
<keyword evidence="1" id="KW-0472">Membrane</keyword>
<dbReference type="InterPro" id="IPR001128">
    <property type="entry name" value="Cyt_P450"/>
</dbReference>
<dbReference type="Pfam" id="PF00067">
    <property type="entry name" value="p450"/>
    <property type="match status" value="1"/>
</dbReference>
<evidence type="ECO:0008006" key="4">
    <source>
        <dbReference type="Google" id="ProtNLM"/>
    </source>
</evidence>
<keyword evidence="3" id="KW-1185">Reference proteome</keyword>
<dbReference type="InterPro" id="IPR036396">
    <property type="entry name" value="Cyt_P450_sf"/>
</dbReference>
<reference evidence="2 3" key="1">
    <citation type="submission" date="2024-05" db="EMBL/GenBank/DDBJ databases">
        <title>A draft genome resource for the thread blight pathogen Marasmius tenuissimus strain MS-2.</title>
        <authorList>
            <person name="Yulfo-Soto G.E."/>
            <person name="Baruah I.K."/>
            <person name="Amoako-Attah I."/>
            <person name="Bukari Y."/>
            <person name="Meinhardt L.W."/>
            <person name="Bailey B.A."/>
            <person name="Cohen S.P."/>
        </authorList>
    </citation>
    <scope>NUCLEOTIDE SEQUENCE [LARGE SCALE GENOMIC DNA]</scope>
    <source>
        <strain evidence="2 3">MS-2</strain>
    </source>
</reference>
<gene>
    <name evidence="2" type="ORF">AAF712_016043</name>
</gene>
<dbReference type="Proteomes" id="UP001437256">
    <property type="component" value="Unassembled WGS sequence"/>
</dbReference>
<dbReference type="Gene3D" id="1.10.630.10">
    <property type="entry name" value="Cytochrome P450"/>
    <property type="match status" value="1"/>
</dbReference>
<keyword evidence="1" id="KW-0812">Transmembrane</keyword>
<evidence type="ECO:0000313" key="2">
    <source>
        <dbReference type="EMBL" id="KAL0057322.1"/>
    </source>
</evidence>
<comment type="caution">
    <text evidence="2">The sequence shown here is derived from an EMBL/GenBank/DDBJ whole genome shotgun (WGS) entry which is preliminary data.</text>
</comment>
<accession>A0ABR2Z7V0</accession>
<feature type="non-terminal residue" evidence="2">
    <location>
        <position position="177"/>
    </location>
</feature>
<evidence type="ECO:0000256" key="1">
    <source>
        <dbReference type="SAM" id="Phobius"/>
    </source>
</evidence>
<keyword evidence="1" id="KW-1133">Transmembrane helix</keyword>
<organism evidence="2 3">
    <name type="scientific">Marasmius tenuissimus</name>
    <dbReference type="NCBI Taxonomy" id="585030"/>
    <lineage>
        <taxon>Eukaryota</taxon>
        <taxon>Fungi</taxon>
        <taxon>Dikarya</taxon>
        <taxon>Basidiomycota</taxon>
        <taxon>Agaricomycotina</taxon>
        <taxon>Agaricomycetes</taxon>
        <taxon>Agaricomycetidae</taxon>
        <taxon>Agaricales</taxon>
        <taxon>Marasmiineae</taxon>
        <taxon>Marasmiaceae</taxon>
        <taxon>Marasmius</taxon>
    </lineage>
</organism>